<evidence type="ECO:0000256" key="6">
    <source>
        <dbReference type="ARBA" id="ARBA00023136"/>
    </source>
</evidence>
<evidence type="ECO:0000256" key="1">
    <source>
        <dbReference type="ARBA" id="ARBA00004141"/>
    </source>
</evidence>
<proteinExistence type="inferred from homology"/>
<keyword evidence="4 7" id="KW-0812">Transmembrane</keyword>
<keyword evidence="5 7" id="KW-1133">Transmembrane helix</keyword>
<feature type="transmembrane region" description="Helical" evidence="7">
    <location>
        <begin position="247"/>
        <end position="263"/>
    </location>
</feature>
<gene>
    <name evidence="8" type="ORF">KCG48_09705</name>
</gene>
<evidence type="ECO:0000256" key="7">
    <source>
        <dbReference type="SAM" id="Phobius"/>
    </source>
</evidence>
<feature type="transmembrane region" description="Helical" evidence="7">
    <location>
        <begin position="133"/>
        <end position="155"/>
    </location>
</feature>
<dbReference type="AlphaFoldDB" id="A0A941HRU3"/>
<feature type="transmembrane region" description="Helical" evidence="7">
    <location>
        <begin position="338"/>
        <end position="360"/>
    </location>
</feature>
<dbReference type="GO" id="GO:0005886">
    <property type="term" value="C:plasma membrane"/>
    <property type="evidence" value="ECO:0007669"/>
    <property type="project" value="TreeGrafter"/>
</dbReference>
<organism evidence="8 9">
    <name type="scientific">Proteiniclasticum sediminis</name>
    <dbReference type="NCBI Taxonomy" id="2804028"/>
    <lineage>
        <taxon>Bacteria</taxon>
        <taxon>Bacillati</taxon>
        <taxon>Bacillota</taxon>
        <taxon>Clostridia</taxon>
        <taxon>Eubacteriales</taxon>
        <taxon>Clostridiaceae</taxon>
        <taxon>Proteiniclasticum</taxon>
    </lineage>
</organism>
<name>A0A941HRU3_9CLOT</name>
<dbReference type="PANTHER" id="PTHR42810:SF2">
    <property type="entry name" value="PURINE PERMEASE C1399.01C-RELATED"/>
    <property type="match status" value="1"/>
</dbReference>
<keyword evidence="9" id="KW-1185">Reference proteome</keyword>
<evidence type="ECO:0000313" key="9">
    <source>
        <dbReference type="Proteomes" id="UP000675379"/>
    </source>
</evidence>
<reference evidence="8" key="1">
    <citation type="submission" date="2021-04" db="EMBL/GenBank/DDBJ databases">
        <title>Proteiniclasticum sedimins sp. nov., an obligate anaerobic bacterium isolated from anaerobic sludge.</title>
        <authorList>
            <person name="Liu J."/>
        </authorList>
    </citation>
    <scope>NUCLEOTIDE SEQUENCE</scope>
    <source>
        <strain evidence="8">BAD-10</strain>
    </source>
</reference>
<comment type="caution">
    <text evidence="8">The sequence shown here is derived from an EMBL/GenBank/DDBJ whole genome shotgun (WGS) entry which is preliminary data.</text>
</comment>
<dbReference type="EMBL" id="JAGSCS010000012">
    <property type="protein sequence ID" value="MBR0576612.1"/>
    <property type="molecule type" value="Genomic_DNA"/>
</dbReference>
<evidence type="ECO:0000256" key="2">
    <source>
        <dbReference type="ARBA" id="ARBA00008821"/>
    </source>
</evidence>
<feature type="transmembrane region" description="Helical" evidence="7">
    <location>
        <begin position="76"/>
        <end position="96"/>
    </location>
</feature>
<feature type="transmembrane region" description="Helical" evidence="7">
    <location>
        <begin position="102"/>
        <end position="121"/>
    </location>
</feature>
<evidence type="ECO:0000256" key="3">
    <source>
        <dbReference type="ARBA" id="ARBA00022448"/>
    </source>
</evidence>
<dbReference type="GO" id="GO:0042907">
    <property type="term" value="F:xanthine transmembrane transporter activity"/>
    <property type="evidence" value="ECO:0007669"/>
    <property type="project" value="TreeGrafter"/>
</dbReference>
<feature type="transmembrane region" description="Helical" evidence="7">
    <location>
        <begin position="20"/>
        <end position="40"/>
    </location>
</feature>
<protein>
    <submittedName>
        <fullName evidence="8">Xanthine permease</fullName>
    </submittedName>
</protein>
<feature type="transmembrane region" description="Helical" evidence="7">
    <location>
        <begin position="201"/>
        <end position="227"/>
    </location>
</feature>
<evidence type="ECO:0000256" key="4">
    <source>
        <dbReference type="ARBA" id="ARBA00022692"/>
    </source>
</evidence>
<dbReference type="InterPro" id="IPR006042">
    <property type="entry name" value="Xan_ur_permease"/>
</dbReference>
<dbReference type="InterPro" id="IPR006043">
    <property type="entry name" value="NCS2"/>
</dbReference>
<feature type="transmembrane region" description="Helical" evidence="7">
    <location>
        <begin position="175"/>
        <end position="194"/>
    </location>
</feature>
<feature type="transmembrane region" description="Helical" evidence="7">
    <location>
        <begin position="366"/>
        <end position="387"/>
    </location>
</feature>
<feature type="transmembrane region" description="Helical" evidence="7">
    <location>
        <begin position="428"/>
        <end position="445"/>
    </location>
</feature>
<keyword evidence="3" id="KW-0813">Transport</keyword>
<sequence>MMTKQVVGYLPDERPPFIELIFFALQQIVVMFPATVLVALITGFHVSTTIFASGLATLGFLLVTGRKIPLYYGSSFSYIAAIASIMSADAFASYTLNDKISVAQFGIVMSGLVSIAAGLLIRRIGKDFIQKVLPATVTGSIAMIIGLSLAANAMGNASSIPKGLADSVKEQATNYAWIIALVTLFSTILYSVYLKGKLSQFPILFGLFTGYFVALIIGWTTGIPFVSFNAITSDSIVNLPIFTLPKPSWAAVFAIMPIAVATIPESTAHIYQLDIYVKDLARKKGSPKEYDIENKLGINLVGDGLGDMISGFIGGPAGTNYGENISAMAISKNFSVPVLMAAAIITMIISCFTPLINIIYSIPTAVIGGLSIYLFGIIAAQGITIMMDKKVDLFSAKNLAIISVILIVGLGGTFNYEGGMIPMFGIELPAIATAAIVGILLNLLLSMGPEEKSAVLDETIIS</sequence>
<dbReference type="Proteomes" id="UP000675379">
    <property type="component" value="Unassembled WGS sequence"/>
</dbReference>
<feature type="transmembrane region" description="Helical" evidence="7">
    <location>
        <begin position="399"/>
        <end position="416"/>
    </location>
</feature>
<dbReference type="PROSITE" id="PS01116">
    <property type="entry name" value="XANTH_URACIL_PERMASE"/>
    <property type="match status" value="1"/>
</dbReference>
<dbReference type="PANTHER" id="PTHR42810">
    <property type="entry name" value="PURINE PERMEASE C1399.01C-RELATED"/>
    <property type="match status" value="1"/>
</dbReference>
<comment type="similarity">
    <text evidence="2">Belongs to the nucleobase:cation symporter-2 (NCS2) (TC 2.A.40) family.</text>
</comment>
<dbReference type="Pfam" id="PF00860">
    <property type="entry name" value="Xan_ur_permease"/>
    <property type="match status" value="1"/>
</dbReference>
<evidence type="ECO:0000313" key="8">
    <source>
        <dbReference type="EMBL" id="MBR0576612.1"/>
    </source>
</evidence>
<accession>A0A941HRU3</accession>
<evidence type="ECO:0000256" key="5">
    <source>
        <dbReference type="ARBA" id="ARBA00022989"/>
    </source>
</evidence>
<comment type="subcellular location">
    <subcellularLocation>
        <location evidence="1">Membrane</location>
        <topology evidence="1">Multi-pass membrane protein</topology>
    </subcellularLocation>
</comment>
<keyword evidence="6 7" id="KW-0472">Membrane</keyword>
<feature type="transmembrane region" description="Helical" evidence="7">
    <location>
        <begin position="46"/>
        <end position="64"/>
    </location>
</feature>